<dbReference type="InterPro" id="IPR036866">
    <property type="entry name" value="RibonucZ/Hydroxyglut_hydro"/>
</dbReference>
<gene>
    <name evidence="4" type="ORF">FKG94_15695</name>
</gene>
<feature type="domain" description="Diiron non-heme beta-hydroxylase N-terminal" evidence="3">
    <location>
        <begin position="7"/>
        <end position="239"/>
    </location>
</feature>
<dbReference type="Pfam" id="PF12706">
    <property type="entry name" value="Lactamase_B_2"/>
    <property type="match status" value="1"/>
</dbReference>
<proteinExistence type="predicted"/>
<feature type="coiled-coil region" evidence="1">
    <location>
        <begin position="70"/>
        <end position="97"/>
    </location>
</feature>
<evidence type="ECO:0000313" key="4">
    <source>
        <dbReference type="EMBL" id="TQV76051.1"/>
    </source>
</evidence>
<evidence type="ECO:0000256" key="1">
    <source>
        <dbReference type="SAM" id="Coils"/>
    </source>
</evidence>
<comment type="caution">
    <text evidence="4">The sequence shown here is derived from an EMBL/GenBank/DDBJ whole genome shotgun (WGS) entry which is preliminary data.</text>
</comment>
<dbReference type="InterPro" id="IPR050114">
    <property type="entry name" value="UPF0173_UPF0282_UlaG_hydrolase"/>
</dbReference>
<sequence>MENNLLYLKEETYFEPLFNHWYAWPYLIPPATAARHMVNTHRRIMLSFVKNYKLHIMAVKESVLTGAEFLNCSESQVDDIKRLVEELDEKCGELIELSDAIKELDDLVFEHTSGESIEYLYAKVPNPLKGYVEIFMDMEHRASYRLIEPLLYRSEFYKSSLQSLSFGVLSRVEERPFVLSTPRLPDSNHLQVRADFNAPVVDAIFSAREKPIPADKLADVFGGYAAAGGLSYRDLFTDEKSLYPYVPVDDGVRLQYTGHAGFVIESKNTRILVDPVIASRGMDNAEEVISYSELPPVIDYILLTHSHSDHVNIETLLQLRYKTRKVLVPKNNGGTLADPSLRLLLSQLNFNVQEVDDLEETQLADGRLVSVPFLGEHGDLNIRSKTAWFIELCGKKCFFGADSSNPDENLYRHLGKIFADIDVLAIGMECVGAPYTWIYGALHTKIVSKAIKNSRRLNGSDCAQALPMVKAFGAKEVYIYALGLEPWYKYFMGIEYDENSRQVVESNKFLEACRDIKVKAESLYGKKTIYLDA</sequence>
<keyword evidence="4" id="KW-0378">Hydrolase</keyword>
<dbReference type="OrthoDB" id="5657199at2"/>
<evidence type="ECO:0000313" key="5">
    <source>
        <dbReference type="Proteomes" id="UP000319732"/>
    </source>
</evidence>
<dbReference type="SUPFAM" id="SSF56281">
    <property type="entry name" value="Metallo-hydrolase/oxidoreductase"/>
    <property type="match status" value="1"/>
</dbReference>
<keyword evidence="5" id="KW-1185">Reference proteome</keyword>
<dbReference type="EMBL" id="VHSG01000015">
    <property type="protein sequence ID" value="TQV76051.1"/>
    <property type="molecule type" value="Genomic_DNA"/>
</dbReference>
<dbReference type="RefSeq" id="WP_142905260.1">
    <property type="nucleotide sequence ID" value="NZ_ML660095.1"/>
</dbReference>
<dbReference type="InterPro" id="IPR001279">
    <property type="entry name" value="Metallo-B-lactamas"/>
</dbReference>
<protein>
    <submittedName>
        <fullName evidence="4">MBL fold metallo-hydrolase</fullName>
    </submittedName>
</protein>
<feature type="domain" description="Metallo-beta-lactamase" evidence="2">
    <location>
        <begin position="269"/>
        <end position="427"/>
    </location>
</feature>
<dbReference type="AlphaFoldDB" id="A0A545TFU7"/>
<accession>A0A545TFU7</accession>
<dbReference type="GO" id="GO:0016787">
    <property type="term" value="F:hydrolase activity"/>
    <property type="evidence" value="ECO:0007669"/>
    <property type="project" value="UniProtKB-KW"/>
</dbReference>
<dbReference type="Gene3D" id="3.60.15.10">
    <property type="entry name" value="Ribonuclease Z/Hydroxyacylglutathione hydrolase-like"/>
    <property type="match status" value="1"/>
</dbReference>
<dbReference type="InterPro" id="IPR041141">
    <property type="entry name" value="CmlA_N"/>
</dbReference>
<dbReference type="Pfam" id="PF18456">
    <property type="entry name" value="CmlA_N"/>
    <property type="match status" value="1"/>
</dbReference>
<evidence type="ECO:0000259" key="2">
    <source>
        <dbReference type="Pfam" id="PF12706"/>
    </source>
</evidence>
<organism evidence="4 5">
    <name type="scientific">Exilibacterium tricleocarpae</name>
    <dbReference type="NCBI Taxonomy" id="2591008"/>
    <lineage>
        <taxon>Bacteria</taxon>
        <taxon>Pseudomonadati</taxon>
        <taxon>Pseudomonadota</taxon>
        <taxon>Gammaproteobacteria</taxon>
        <taxon>Cellvibrionales</taxon>
        <taxon>Cellvibrionaceae</taxon>
        <taxon>Exilibacterium</taxon>
    </lineage>
</organism>
<dbReference type="Proteomes" id="UP000319732">
    <property type="component" value="Unassembled WGS sequence"/>
</dbReference>
<keyword evidence="1" id="KW-0175">Coiled coil</keyword>
<evidence type="ECO:0000259" key="3">
    <source>
        <dbReference type="Pfam" id="PF18456"/>
    </source>
</evidence>
<name>A0A545TFU7_9GAMM</name>
<dbReference type="PANTHER" id="PTHR43546">
    <property type="entry name" value="UPF0173 METAL-DEPENDENT HYDROLASE MJ1163-RELATED"/>
    <property type="match status" value="1"/>
</dbReference>
<reference evidence="4 5" key="1">
    <citation type="submission" date="2019-06" db="EMBL/GenBank/DDBJ databases">
        <title>Whole genome sequence for Cellvibrionaceae sp. R142.</title>
        <authorList>
            <person name="Wang G."/>
        </authorList>
    </citation>
    <scope>NUCLEOTIDE SEQUENCE [LARGE SCALE GENOMIC DNA]</scope>
    <source>
        <strain evidence="4 5">R142</strain>
    </source>
</reference>